<keyword evidence="3 11" id="KW-1134">Transmembrane beta strand</keyword>
<keyword evidence="7" id="KW-0406">Ion transport</keyword>
<evidence type="ECO:0000256" key="1">
    <source>
        <dbReference type="ARBA" id="ARBA00004571"/>
    </source>
</evidence>
<dbReference type="PANTHER" id="PTHR32552">
    <property type="entry name" value="FERRICHROME IRON RECEPTOR-RELATED"/>
    <property type="match status" value="1"/>
</dbReference>
<dbReference type="GO" id="GO:0009279">
    <property type="term" value="C:cell outer membrane"/>
    <property type="evidence" value="ECO:0007669"/>
    <property type="project" value="UniProtKB-SubCell"/>
</dbReference>
<dbReference type="InterPro" id="IPR012910">
    <property type="entry name" value="Plug_dom"/>
</dbReference>
<evidence type="ECO:0000256" key="5">
    <source>
        <dbReference type="ARBA" id="ARBA00022692"/>
    </source>
</evidence>
<organism evidence="13 14">
    <name type="scientific">Seongchinamella sediminis</name>
    <dbReference type="NCBI Taxonomy" id="2283635"/>
    <lineage>
        <taxon>Bacteria</taxon>
        <taxon>Pseudomonadati</taxon>
        <taxon>Pseudomonadota</taxon>
        <taxon>Gammaproteobacteria</taxon>
        <taxon>Cellvibrionales</taxon>
        <taxon>Halieaceae</taxon>
        <taxon>Seongchinamella</taxon>
    </lineage>
</organism>
<evidence type="ECO:0000256" key="11">
    <source>
        <dbReference type="PROSITE-ProRule" id="PRU01360"/>
    </source>
</evidence>
<keyword evidence="5 11" id="KW-0812">Transmembrane</keyword>
<dbReference type="Pfam" id="PF07715">
    <property type="entry name" value="Plug"/>
    <property type="match status" value="1"/>
</dbReference>
<proteinExistence type="inferred from homology"/>
<dbReference type="SUPFAM" id="SSF56935">
    <property type="entry name" value="Porins"/>
    <property type="match status" value="1"/>
</dbReference>
<reference evidence="13 14" key="1">
    <citation type="submission" date="2018-07" db="EMBL/GenBank/DDBJ databases">
        <title>Halioglobus sp. genome submission.</title>
        <authorList>
            <person name="Ye M.-Q."/>
            <person name="Du Z.-J."/>
        </authorList>
    </citation>
    <scope>NUCLEOTIDE SEQUENCE [LARGE SCALE GENOMIC DNA]</scope>
    <source>
        <strain evidence="13 14">U0301</strain>
    </source>
</reference>
<keyword evidence="2 11" id="KW-0813">Transport</keyword>
<name>A0A3L7DV04_9GAMM</name>
<evidence type="ECO:0000256" key="4">
    <source>
        <dbReference type="ARBA" id="ARBA00022496"/>
    </source>
</evidence>
<evidence type="ECO:0000259" key="12">
    <source>
        <dbReference type="Pfam" id="PF07715"/>
    </source>
</evidence>
<evidence type="ECO:0000256" key="7">
    <source>
        <dbReference type="ARBA" id="ARBA00023065"/>
    </source>
</evidence>
<accession>A0A3L7DV04</accession>
<evidence type="ECO:0000256" key="8">
    <source>
        <dbReference type="ARBA" id="ARBA00023077"/>
    </source>
</evidence>
<dbReference type="InterPro" id="IPR039426">
    <property type="entry name" value="TonB-dep_rcpt-like"/>
</dbReference>
<dbReference type="PANTHER" id="PTHR32552:SF81">
    <property type="entry name" value="TONB-DEPENDENT OUTER MEMBRANE RECEPTOR"/>
    <property type="match status" value="1"/>
</dbReference>
<evidence type="ECO:0000256" key="9">
    <source>
        <dbReference type="ARBA" id="ARBA00023136"/>
    </source>
</evidence>
<keyword evidence="4" id="KW-0410">Iron transport</keyword>
<comment type="similarity">
    <text evidence="11">Belongs to the TonB-dependent receptor family.</text>
</comment>
<keyword evidence="14" id="KW-1185">Reference proteome</keyword>
<keyword evidence="8" id="KW-0798">TonB box</keyword>
<dbReference type="GO" id="GO:0006826">
    <property type="term" value="P:iron ion transport"/>
    <property type="evidence" value="ECO:0007669"/>
    <property type="project" value="UniProtKB-KW"/>
</dbReference>
<protein>
    <submittedName>
        <fullName evidence="13">TonB-dependent receptor</fullName>
    </submittedName>
</protein>
<comment type="subcellular location">
    <subcellularLocation>
        <location evidence="1 11">Cell outer membrane</location>
        <topology evidence="1 11">Multi-pass membrane protein</topology>
    </subcellularLocation>
</comment>
<dbReference type="EMBL" id="QRAN01000067">
    <property type="protein sequence ID" value="RLQ20133.1"/>
    <property type="molecule type" value="Genomic_DNA"/>
</dbReference>
<evidence type="ECO:0000256" key="3">
    <source>
        <dbReference type="ARBA" id="ARBA00022452"/>
    </source>
</evidence>
<evidence type="ECO:0000256" key="6">
    <source>
        <dbReference type="ARBA" id="ARBA00023004"/>
    </source>
</evidence>
<evidence type="ECO:0000313" key="13">
    <source>
        <dbReference type="EMBL" id="RLQ20133.1"/>
    </source>
</evidence>
<keyword evidence="10 11" id="KW-0998">Cell outer membrane</keyword>
<sequence length="277" mass="29805">MLEEVIVTARKREEGSQDVPMSISAFNANQIEALKVRDLTNLSVGMPNVALDDVGTTRGTANFSIRGLGINSTIPSIDPTVGVFVNGIYLGVNNGIIFDVFDLESIEVLRGPQGILFGRNVTGGAILMNTRKPGDELDVTIRAAADTGGDGGVNKYLMGAIGGPVTDTLGLRLTAYWNDDDGWHENQFDGSDVQAVEQQMLRGTLAWQPSDRAELVLRYEYTDIEGDGPVSQSHINGSGIPGSPFNADRDSFDASYDLVGEQNIETDFFTAELNLDV</sequence>
<evidence type="ECO:0000256" key="10">
    <source>
        <dbReference type="ARBA" id="ARBA00023237"/>
    </source>
</evidence>
<comment type="caution">
    <text evidence="13">The sequence shown here is derived from an EMBL/GenBank/DDBJ whole genome shotgun (WGS) entry which is preliminary data.</text>
</comment>
<evidence type="ECO:0000313" key="14">
    <source>
        <dbReference type="Proteomes" id="UP000265509"/>
    </source>
</evidence>
<feature type="domain" description="TonB-dependent receptor plug" evidence="12">
    <location>
        <begin position="17"/>
        <end position="125"/>
    </location>
</feature>
<dbReference type="InterPro" id="IPR036942">
    <property type="entry name" value="Beta-barrel_TonB_sf"/>
</dbReference>
<gene>
    <name evidence="13" type="ORF">DWB85_19340</name>
</gene>
<keyword evidence="13" id="KW-0675">Receptor</keyword>
<evidence type="ECO:0000256" key="2">
    <source>
        <dbReference type="ARBA" id="ARBA00022448"/>
    </source>
</evidence>
<feature type="non-terminal residue" evidence="13">
    <location>
        <position position="277"/>
    </location>
</feature>
<keyword evidence="9 11" id="KW-0472">Membrane</keyword>
<dbReference type="Gene3D" id="2.40.170.20">
    <property type="entry name" value="TonB-dependent receptor, beta-barrel domain"/>
    <property type="match status" value="1"/>
</dbReference>
<dbReference type="PROSITE" id="PS52016">
    <property type="entry name" value="TONB_DEPENDENT_REC_3"/>
    <property type="match status" value="1"/>
</dbReference>
<dbReference type="AlphaFoldDB" id="A0A3L7DV04"/>
<keyword evidence="6" id="KW-0408">Iron</keyword>
<dbReference type="Proteomes" id="UP000265509">
    <property type="component" value="Unassembled WGS sequence"/>
</dbReference>